<comment type="catalytic activity">
    <reaction evidence="9">
        <text>L-aspartate + ATP = 4-phospho-L-aspartate + ADP</text>
        <dbReference type="Rhea" id="RHEA:23776"/>
        <dbReference type="ChEBI" id="CHEBI:29991"/>
        <dbReference type="ChEBI" id="CHEBI:30616"/>
        <dbReference type="ChEBI" id="CHEBI:57535"/>
        <dbReference type="ChEBI" id="CHEBI:456216"/>
        <dbReference type="EC" id="2.7.2.4"/>
    </reaction>
</comment>
<dbReference type="PROSITE" id="PS51671">
    <property type="entry name" value="ACT"/>
    <property type="match status" value="1"/>
</dbReference>
<evidence type="ECO:0000256" key="8">
    <source>
        <dbReference type="ARBA" id="ARBA00023154"/>
    </source>
</evidence>
<feature type="domain" description="ACT" evidence="10">
    <location>
        <begin position="17"/>
        <end position="89"/>
    </location>
</feature>
<dbReference type="Gene3D" id="3.30.2130.10">
    <property type="entry name" value="VC0802-like"/>
    <property type="match status" value="1"/>
</dbReference>
<evidence type="ECO:0000256" key="4">
    <source>
        <dbReference type="ARBA" id="ARBA00013059"/>
    </source>
</evidence>
<reference evidence="11 12" key="1">
    <citation type="submission" date="2019-12" db="EMBL/GenBank/DDBJ databases">
        <title>Defluviitalea raffinosedens, isolated from a biogas fermenter, genome sequencing and characterization.</title>
        <authorList>
            <person name="Rettenmaier R."/>
            <person name="Schneider M."/>
            <person name="Neuhaus K."/>
            <person name="Liebl W."/>
            <person name="Zverlov V."/>
        </authorList>
    </citation>
    <scope>NUCLEOTIDE SEQUENCE [LARGE SCALE GENOMIC DNA]</scope>
    <source>
        <strain evidence="11 12">249c-K6</strain>
    </source>
</reference>
<evidence type="ECO:0000259" key="10">
    <source>
        <dbReference type="PROSITE" id="PS51671"/>
    </source>
</evidence>
<dbReference type="SUPFAM" id="SSF55021">
    <property type="entry name" value="ACT-like"/>
    <property type="match status" value="2"/>
</dbReference>
<proteinExistence type="inferred from homology"/>
<comment type="pathway">
    <text evidence="1">Amino-acid biosynthesis; L-methionine biosynthesis via de novo pathway; L-homoserine from L-aspartate: step 1/3.</text>
</comment>
<keyword evidence="7" id="KW-0067">ATP-binding</keyword>
<evidence type="ECO:0000256" key="5">
    <source>
        <dbReference type="ARBA" id="ARBA00022741"/>
    </source>
</evidence>
<dbReference type="GO" id="GO:0009089">
    <property type="term" value="P:lysine biosynthetic process via diaminopimelate"/>
    <property type="evidence" value="ECO:0007669"/>
    <property type="project" value="TreeGrafter"/>
</dbReference>
<evidence type="ECO:0000256" key="3">
    <source>
        <dbReference type="ARBA" id="ARBA00010122"/>
    </source>
</evidence>
<dbReference type="RefSeq" id="WP_158739879.1">
    <property type="nucleotide sequence ID" value="NZ_JAFBEP010000001.1"/>
</dbReference>
<sequence>MNSPISQITTEENVTLITLDNIPANTQDIARIFSAIGKSGVNIDMISQTSPYKGSVNISFSLQDEDLFTVLKTLKSFKADYEDLRIDINSNNVKISLFGEGMKTTPGTAAKTMELLAQNDIDIQLITTSEVDISYLISAADKDKAVKCFKEYFNI</sequence>
<name>A0A7C8HIZ6_9FIRM</name>
<comment type="similarity">
    <text evidence="3">Belongs to the aspartokinase family.</text>
</comment>
<dbReference type="GO" id="GO:0005829">
    <property type="term" value="C:cytosol"/>
    <property type="evidence" value="ECO:0007669"/>
    <property type="project" value="TreeGrafter"/>
</dbReference>
<accession>A0A7C8HIZ6</accession>
<comment type="caution">
    <text evidence="11">The sequence shown here is derived from an EMBL/GenBank/DDBJ whole genome shotgun (WGS) entry which is preliminary data.</text>
</comment>
<evidence type="ECO:0000256" key="7">
    <source>
        <dbReference type="ARBA" id="ARBA00022840"/>
    </source>
</evidence>
<dbReference type="GO" id="GO:0004072">
    <property type="term" value="F:aspartate kinase activity"/>
    <property type="evidence" value="ECO:0007669"/>
    <property type="project" value="UniProtKB-EC"/>
</dbReference>
<dbReference type="GO" id="GO:0005524">
    <property type="term" value="F:ATP binding"/>
    <property type="evidence" value="ECO:0007669"/>
    <property type="project" value="UniProtKB-KW"/>
</dbReference>
<keyword evidence="5" id="KW-0547">Nucleotide-binding</keyword>
<dbReference type="OrthoDB" id="9799110at2"/>
<evidence type="ECO:0000256" key="2">
    <source>
        <dbReference type="ARBA" id="ARBA00005139"/>
    </source>
</evidence>
<dbReference type="UniPathway" id="UPA00051">
    <property type="reaction ID" value="UER00462"/>
</dbReference>
<dbReference type="GO" id="GO:0009088">
    <property type="term" value="P:threonine biosynthetic process"/>
    <property type="evidence" value="ECO:0007669"/>
    <property type="project" value="UniProtKB-UniPathway"/>
</dbReference>
<comment type="pathway">
    <text evidence="2">Amino-acid biosynthesis; L-threonine biosynthesis; L-threonine from L-aspartate: step 1/5.</text>
</comment>
<dbReference type="GO" id="GO:0009090">
    <property type="term" value="P:homoserine biosynthetic process"/>
    <property type="evidence" value="ECO:0007669"/>
    <property type="project" value="TreeGrafter"/>
</dbReference>
<dbReference type="AlphaFoldDB" id="A0A7C8HIZ6"/>
<keyword evidence="8" id="KW-0457">Lysine biosynthesis</keyword>
<dbReference type="InterPro" id="IPR045865">
    <property type="entry name" value="ACT-like_dom_sf"/>
</dbReference>
<evidence type="ECO:0000256" key="1">
    <source>
        <dbReference type="ARBA" id="ARBA00004986"/>
    </source>
</evidence>
<evidence type="ECO:0000313" key="12">
    <source>
        <dbReference type="Proteomes" id="UP000483018"/>
    </source>
</evidence>
<keyword evidence="6" id="KW-0808">Transferase</keyword>
<dbReference type="EC" id="2.7.2.4" evidence="4"/>
<dbReference type="PANTHER" id="PTHR21499">
    <property type="entry name" value="ASPARTATE KINASE"/>
    <property type="match status" value="1"/>
</dbReference>
<dbReference type="InterPro" id="IPR054352">
    <property type="entry name" value="ACT_Aspartokinase"/>
</dbReference>
<evidence type="ECO:0000313" key="11">
    <source>
        <dbReference type="EMBL" id="KAE9635632.1"/>
    </source>
</evidence>
<dbReference type="Proteomes" id="UP000483018">
    <property type="component" value="Unassembled WGS sequence"/>
</dbReference>
<dbReference type="CDD" id="cd04936">
    <property type="entry name" value="ACT_AKii-LysC-BS-like_2"/>
    <property type="match status" value="1"/>
</dbReference>
<organism evidence="11 12">
    <name type="scientific">Defluviitalea raffinosedens</name>
    <dbReference type="NCBI Taxonomy" id="1450156"/>
    <lineage>
        <taxon>Bacteria</taxon>
        <taxon>Bacillati</taxon>
        <taxon>Bacillota</taxon>
        <taxon>Clostridia</taxon>
        <taxon>Lachnospirales</taxon>
        <taxon>Defluviitaleaceae</taxon>
        <taxon>Defluviitalea</taxon>
    </lineage>
</organism>
<dbReference type="PANTHER" id="PTHR21499:SF59">
    <property type="entry name" value="ASPARTOKINASE"/>
    <property type="match status" value="1"/>
</dbReference>
<dbReference type="EMBL" id="WSLF01000003">
    <property type="protein sequence ID" value="KAE9635632.1"/>
    <property type="molecule type" value="Genomic_DNA"/>
</dbReference>
<keyword evidence="8" id="KW-0028">Amino-acid biosynthesis</keyword>
<keyword evidence="12" id="KW-1185">Reference proteome</keyword>
<evidence type="ECO:0000256" key="6">
    <source>
        <dbReference type="ARBA" id="ARBA00022777"/>
    </source>
</evidence>
<keyword evidence="6" id="KW-0418">Kinase</keyword>
<protein>
    <recommendedName>
        <fullName evidence="4">aspartate kinase</fullName>
        <ecNumber evidence="4">2.7.2.4</ecNumber>
    </recommendedName>
</protein>
<evidence type="ECO:0000256" key="9">
    <source>
        <dbReference type="ARBA" id="ARBA00047872"/>
    </source>
</evidence>
<dbReference type="InterPro" id="IPR002912">
    <property type="entry name" value="ACT_dom"/>
</dbReference>
<dbReference type="Pfam" id="PF22468">
    <property type="entry name" value="ACT_9"/>
    <property type="match status" value="2"/>
</dbReference>
<dbReference type="UniPathway" id="UPA00050">
    <property type="reaction ID" value="UER00461"/>
</dbReference>
<gene>
    <name evidence="11" type="ORF">GND95_05665</name>
</gene>
<dbReference type="CDD" id="cd04913">
    <property type="entry name" value="ACT_AKii-LysC-BS-like_1"/>
    <property type="match status" value="1"/>
</dbReference>